<keyword evidence="4" id="KW-1185">Reference proteome</keyword>
<accession>A0AAF0USL7</accession>
<gene>
    <name evidence="3" type="ORF">MTR67_043964</name>
</gene>
<name>A0AAF0USL7_SOLVR</name>
<dbReference type="Pfam" id="PF03732">
    <property type="entry name" value="Retrotrans_gag"/>
    <property type="match status" value="1"/>
</dbReference>
<dbReference type="InterPro" id="IPR005162">
    <property type="entry name" value="Retrotrans_gag_dom"/>
</dbReference>
<feature type="non-terminal residue" evidence="3">
    <location>
        <position position="126"/>
    </location>
</feature>
<dbReference type="AlphaFoldDB" id="A0AAF0USL7"/>
<evidence type="ECO:0000313" key="4">
    <source>
        <dbReference type="Proteomes" id="UP001234989"/>
    </source>
</evidence>
<evidence type="ECO:0000313" key="3">
    <source>
        <dbReference type="EMBL" id="WMV50579.1"/>
    </source>
</evidence>
<evidence type="ECO:0000259" key="2">
    <source>
        <dbReference type="Pfam" id="PF03732"/>
    </source>
</evidence>
<sequence length="126" mass="14607">MPPRRAYARNANAHNANTVPPDPDHEVTNMEFWNAIQLLAQSVANLNNQHVQFLLTLMLDQLELGVKLASYQLKDVAHIWFTYWKENRGTDIALVTWECFAGAFLDRFFPRGLREAKAHELMNLRQ</sequence>
<dbReference type="EMBL" id="CP133621">
    <property type="protein sequence ID" value="WMV50579.1"/>
    <property type="molecule type" value="Genomic_DNA"/>
</dbReference>
<reference evidence="3" key="1">
    <citation type="submission" date="2023-08" db="EMBL/GenBank/DDBJ databases">
        <title>A de novo genome assembly of Solanum verrucosum Schlechtendal, a Mexican diploid species geographically isolated from the other diploid A-genome species in potato relatives.</title>
        <authorList>
            <person name="Hosaka K."/>
        </authorList>
    </citation>
    <scope>NUCLEOTIDE SEQUENCE</scope>
    <source>
        <tissue evidence="3">Young leaves</tissue>
    </source>
</reference>
<dbReference type="Proteomes" id="UP001234989">
    <property type="component" value="Chromosome 10"/>
</dbReference>
<organism evidence="3 4">
    <name type="scientific">Solanum verrucosum</name>
    <dbReference type="NCBI Taxonomy" id="315347"/>
    <lineage>
        <taxon>Eukaryota</taxon>
        <taxon>Viridiplantae</taxon>
        <taxon>Streptophyta</taxon>
        <taxon>Embryophyta</taxon>
        <taxon>Tracheophyta</taxon>
        <taxon>Spermatophyta</taxon>
        <taxon>Magnoliopsida</taxon>
        <taxon>eudicotyledons</taxon>
        <taxon>Gunneridae</taxon>
        <taxon>Pentapetalae</taxon>
        <taxon>asterids</taxon>
        <taxon>lamiids</taxon>
        <taxon>Solanales</taxon>
        <taxon>Solanaceae</taxon>
        <taxon>Solanoideae</taxon>
        <taxon>Solaneae</taxon>
        <taxon>Solanum</taxon>
    </lineage>
</organism>
<protein>
    <recommendedName>
        <fullName evidence="2">Retrotransposon gag domain-containing protein</fullName>
    </recommendedName>
</protein>
<feature type="domain" description="Retrotransposon gag" evidence="2">
    <location>
        <begin position="67"/>
        <end position="126"/>
    </location>
</feature>
<evidence type="ECO:0000256" key="1">
    <source>
        <dbReference type="SAM" id="MobiDB-lite"/>
    </source>
</evidence>
<feature type="region of interest" description="Disordered" evidence="1">
    <location>
        <begin position="1"/>
        <end position="20"/>
    </location>
</feature>
<feature type="compositionally biased region" description="Low complexity" evidence="1">
    <location>
        <begin position="1"/>
        <end position="17"/>
    </location>
</feature>
<proteinExistence type="predicted"/>